<name>A0ABP4XV46_9MICO</name>
<keyword evidence="3" id="KW-1185">Reference proteome</keyword>
<dbReference type="EMBL" id="BAAAPO010000026">
    <property type="protein sequence ID" value="GAA1792239.1"/>
    <property type="molecule type" value="Genomic_DNA"/>
</dbReference>
<comment type="caution">
    <text evidence="2">The sequence shown here is derived from an EMBL/GenBank/DDBJ whole genome shotgun (WGS) entry which is preliminary data.</text>
</comment>
<dbReference type="PROSITE" id="PS51340">
    <property type="entry name" value="MOSC"/>
    <property type="match status" value="1"/>
</dbReference>
<sequence>MAPTRCARYRTTDELLDFVAILDAAPKDTGTLKLVVRRPTVGEREVLDVGRLDPAYGLHGDSWISRGSKRTPDGSSHPDMQLNVMSHRMVAFLADDPTLEPLAGDQLYLDLDLSEANLPEWTYLSFGDPDAPTAVIQVTDQPHTGCAKFIERFGEEAMRFVNGRTGRPRRLRGLNARVVQPGEIRPGDRVTVRRPD</sequence>
<dbReference type="Pfam" id="PF03473">
    <property type="entry name" value="MOSC"/>
    <property type="match status" value="1"/>
</dbReference>
<evidence type="ECO:0000313" key="2">
    <source>
        <dbReference type="EMBL" id="GAA1792239.1"/>
    </source>
</evidence>
<evidence type="ECO:0000259" key="1">
    <source>
        <dbReference type="PROSITE" id="PS51340"/>
    </source>
</evidence>
<dbReference type="InterPro" id="IPR011037">
    <property type="entry name" value="Pyrv_Knase-like_insert_dom_sf"/>
</dbReference>
<dbReference type="Gene3D" id="2.40.33.20">
    <property type="entry name" value="PK beta-barrel domain-like"/>
    <property type="match status" value="1"/>
</dbReference>
<dbReference type="InterPro" id="IPR005302">
    <property type="entry name" value="MoCF_Sase_C"/>
</dbReference>
<gene>
    <name evidence="2" type="ORF">GCM10009811_16230</name>
</gene>
<dbReference type="SUPFAM" id="SSF50800">
    <property type="entry name" value="PK beta-barrel domain-like"/>
    <property type="match status" value="1"/>
</dbReference>
<accession>A0ABP4XV46</accession>
<feature type="domain" description="MOSC" evidence="1">
    <location>
        <begin position="44"/>
        <end position="193"/>
    </location>
</feature>
<reference evidence="3" key="1">
    <citation type="journal article" date="2019" name="Int. J. Syst. Evol. Microbiol.">
        <title>The Global Catalogue of Microorganisms (GCM) 10K type strain sequencing project: providing services to taxonomists for standard genome sequencing and annotation.</title>
        <authorList>
            <consortium name="The Broad Institute Genomics Platform"/>
            <consortium name="The Broad Institute Genome Sequencing Center for Infectious Disease"/>
            <person name="Wu L."/>
            <person name="Ma J."/>
        </authorList>
    </citation>
    <scope>NUCLEOTIDE SEQUENCE [LARGE SCALE GENOMIC DNA]</scope>
    <source>
        <strain evidence="3">JCM 15592</strain>
    </source>
</reference>
<dbReference type="Proteomes" id="UP001499938">
    <property type="component" value="Unassembled WGS sequence"/>
</dbReference>
<dbReference type="RefSeq" id="WP_344083347.1">
    <property type="nucleotide sequence ID" value="NZ_BAAAPO010000026.1"/>
</dbReference>
<organism evidence="2 3">
    <name type="scientific">Nostocoides veronense</name>
    <dbReference type="NCBI Taxonomy" id="330836"/>
    <lineage>
        <taxon>Bacteria</taxon>
        <taxon>Bacillati</taxon>
        <taxon>Actinomycetota</taxon>
        <taxon>Actinomycetes</taxon>
        <taxon>Micrococcales</taxon>
        <taxon>Intrasporangiaceae</taxon>
        <taxon>Nostocoides</taxon>
    </lineage>
</organism>
<protein>
    <submittedName>
        <fullName evidence="2">MOSC domain-containing protein</fullName>
    </submittedName>
</protein>
<evidence type="ECO:0000313" key="3">
    <source>
        <dbReference type="Proteomes" id="UP001499938"/>
    </source>
</evidence>
<proteinExistence type="predicted"/>